<dbReference type="RefSeq" id="XP_002141796.1">
    <property type="nucleotide sequence ID" value="XM_002141760.1"/>
</dbReference>
<protein>
    <submittedName>
        <fullName evidence="2">Uncharacterized protein</fullName>
    </submittedName>
</protein>
<sequence>MRCQFSSDIFHDSILPCSIRIIKEVSSGLKNRVIYSDESRLYNIIDNEMETLAEKLLSLQITREIVVQAFILAAIRAFSDNSDRYEDLDNESSITTKNEVSDRIQPDNNQEVFNFVNINQLANKSKIDTILVASDSQEKVLILSCCGLILVSTGFMDIGSWLDLASDLSSLLDKRGLISFINWLCDTKLDLLRWSLNNPHIPYNSKNCPQQTNNERISEMSEEFSLPSSATLSPATAAQRQLSHAKSVGLLISLGRRLLSYGCYDTCGKIRSIIFTCLPCNQAGICRKTLSIRPYKIPNGGRLMKNLMEYTLCFTPHNTSSTSLTSKNLSPEKEDGEMPIDKYDNGTQSNLETYFDDYQHLLYPWRSLKVFQALLNCDKFLETPFEYLSLNSEDLTLLKDFEILLSYFEDNAPVYVPGYNGDFDTHMFRLPKISKTNSLHYIQAVMECIPSSLDSWSFRFNFVYRLVFLYCNIMALEKRECQVLFKVTKTFNNSFKLLVQRFVGYLDHITRMNKFSSTIFFQYMLLYELLWVTWKISSCADIKRTINTGNTGISPQGKPKKRKVEIANIFHGNIPNNGKKVTKTVDSDTFTSYISYITSKEDKKCTSIANLVEKTCRVSELRRGKSFSNPHELVTPKFTSERDLLYLSCLPYSDEVYVQMSIEKRLEIKLKDYIEKVNIDKDPINGIEETEKSIYGTFFKWRYNRLIQRCNHSFYKNLDLYNLAINDLDKITDNSSIIKTSNDEIKRDIKIKELELFVLKLFSEEEVLAKSNTINNMNVNCQNETLESSHLEDSNLKH</sequence>
<feature type="region of interest" description="Disordered" evidence="1">
    <location>
        <begin position="320"/>
        <end position="340"/>
    </location>
</feature>
<gene>
    <name evidence="2" type="ORF">CMU_036200</name>
</gene>
<dbReference type="EMBL" id="DS989733">
    <property type="protein sequence ID" value="EEA07447.1"/>
    <property type="molecule type" value="Genomic_DNA"/>
</dbReference>
<dbReference type="AlphaFoldDB" id="B6AGV6"/>
<evidence type="ECO:0000313" key="2">
    <source>
        <dbReference type="EMBL" id="EEA07447.1"/>
    </source>
</evidence>
<evidence type="ECO:0000313" key="3">
    <source>
        <dbReference type="Proteomes" id="UP000001460"/>
    </source>
</evidence>
<dbReference type="OrthoDB" id="332663at2759"/>
<accession>B6AGV6</accession>
<name>B6AGV6_CRYMR</name>
<reference evidence="2" key="1">
    <citation type="submission" date="2008-06" db="EMBL/GenBank/DDBJ databases">
        <authorList>
            <person name="Lorenzi H."/>
            <person name="Inman J."/>
            <person name="Miller J."/>
            <person name="Schobel S."/>
            <person name="Amedeo P."/>
            <person name="Caler E.V."/>
            <person name="da Silva J."/>
        </authorList>
    </citation>
    <scope>NUCLEOTIDE SEQUENCE [LARGE SCALE GENOMIC DNA]</scope>
    <source>
        <strain evidence="2">RN66</strain>
    </source>
</reference>
<keyword evidence="3" id="KW-1185">Reference proteome</keyword>
<proteinExistence type="predicted"/>
<dbReference type="Proteomes" id="UP000001460">
    <property type="component" value="Unassembled WGS sequence"/>
</dbReference>
<organism evidence="2 3">
    <name type="scientific">Cryptosporidium muris (strain RN66)</name>
    <dbReference type="NCBI Taxonomy" id="441375"/>
    <lineage>
        <taxon>Eukaryota</taxon>
        <taxon>Sar</taxon>
        <taxon>Alveolata</taxon>
        <taxon>Apicomplexa</taxon>
        <taxon>Conoidasida</taxon>
        <taxon>Coccidia</taxon>
        <taxon>Eucoccidiorida</taxon>
        <taxon>Eimeriorina</taxon>
        <taxon>Cryptosporidiidae</taxon>
        <taxon>Cryptosporidium</taxon>
    </lineage>
</organism>
<evidence type="ECO:0000256" key="1">
    <source>
        <dbReference type="SAM" id="MobiDB-lite"/>
    </source>
</evidence>
<dbReference type="VEuPathDB" id="CryptoDB:CMU_036200"/>
<feature type="compositionally biased region" description="Low complexity" evidence="1">
    <location>
        <begin position="320"/>
        <end position="329"/>
    </location>
</feature>
<dbReference type="GeneID" id="6996852"/>